<keyword evidence="4 9" id="KW-0964">Secreted</keyword>
<evidence type="ECO:0000256" key="3">
    <source>
        <dbReference type="ARBA" id="ARBA00022473"/>
    </source>
</evidence>
<sequence>LLYLFFLSLSHHHTETIKRRNLSKKINKSKAKMEQKNIVFLLSLMVLLLISYTTSARLLPTINSQENKKIESNGIISNPISSQIQEDFNDLMGIEECEEKDEVCFKRRLIAEAHLDYIYTQHKPKH</sequence>
<keyword evidence="6 9" id="KW-0732">Signal</keyword>
<evidence type="ECO:0000256" key="1">
    <source>
        <dbReference type="ARBA" id="ARBA00004613"/>
    </source>
</evidence>
<comment type="similarity">
    <text evidence="2 9">Belongs to the phytosulfokine family.</text>
</comment>
<evidence type="ECO:0000256" key="6">
    <source>
        <dbReference type="ARBA" id="ARBA00022729"/>
    </source>
</evidence>
<evidence type="ECO:0000256" key="2">
    <source>
        <dbReference type="ARBA" id="ARBA00010781"/>
    </source>
</evidence>
<dbReference type="PANTHER" id="PTHR33285">
    <property type="entry name" value="PHYTOSULFOKINES 3"/>
    <property type="match status" value="1"/>
</dbReference>
<evidence type="ECO:0000313" key="11">
    <source>
        <dbReference type="EMBL" id="KAL3327630.1"/>
    </source>
</evidence>
<keyword evidence="8 9" id="KW-0339">Growth factor</keyword>
<dbReference type="Pfam" id="PF06404">
    <property type="entry name" value="PSK"/>
    <property type="match status" value="1"/>
</dbReference>
<keyword evidence="10" id="KW-0472">Membrane</keyword>
<keyword evidence="7 9" id="KW-0221">Differentiation</keyword>
<evidence type="ECO:0000256" key="10">
    <source>
        <dbReference type="SAM" id="Phobius"/>
    </source>
</evidence>
<dbReference type="Proteomes" id="UP001627284">
    <property type="component" value="Unassembled WGS sequence"/>
</dbReference>
<dbReference type="EMBL" id="JBJKTR010000021">
    <property type="protein sequence ID" value="KAL3327630.1"/>
    <property type="molecule type" value="Genomic_DNA"/>
</dbReference>
<protein>
    <recommendedName>
        <fullName evidence="9">Phytosulfokine</fullName>
    </recommendedName>
    <component>
        <recommendedName>
            <fullName evidence="9">Phytosulfokine-alpha</fullName>
            <shortName evidence="9">PSK-alpha</shortName>
            <shortName evidence="9">Phytosulfokine-a</shortName>
        </recommendedName>
    </component>
    <component>
        <recommendedName>
            <fullName evidence="9">Phytosulfokine-beta</fullName>
            <shortName evidence="9">PSK-beta</shortName>
            <shortName evidence="9">Phytosulfokine-b</shortName>
        </recommendedName>
    </component>
</protein>
<feature type="non-terminal residue" evidence="11">
    <location>
        <position position="1"/>
    </location>
</feature>
<dbReference type="GO" id="GO:0008283">
    <property type="term" value="P:cell population proliferation"/>
    <property type="evidence" value="ECO:0007669"/>
    <property type="project" value="UniProtKB-UniRule"/>
</dbReference>
<comment type="PTM">
    <text evidence="9">PSK-alpha is produced by endopeptidase digestion. PSK-beta is produced from PSK-alpha by exopeptidase digestion.</text>
</comment>
<proteinExistence type="inferred from homology"/>
<keyword evidence="12" id="KW-1185">Reference proteome</keyword>
<dbReference type="PANTHER" id="PTHR33285:SF33">
    <property type="entry name" value="PHYTOSULFOKINE"/>
    <property type="match status" value="1"/>
</dbReference>
<comment type="caution">
    <text evidence="11">The sequence shown here is derived from an EMBL/GenBank/DDBJ whole genome shotgun (WGS) entry which is preliminary data.</text>
</comment>
<evidence type="ECO:0000256" key="4">
    <source>
        <dbReference type="ARBA" id="ARBA00022525"/>
    </source>
</evidence>
<dbReference type="AlphaFoldDB" id="A0ABD2R738"/>
<comment type="subcellular location">
    <subcellularLocation>
        <location evidence="1 9">Secreted</location>
    </subcellularLocation>
</comment>
<dbReference type="GO" id="GO:0005576">
    <property type="term" value="C:extracellular region"/>
    <property type="evidence" value="ECO:0007669"/>
    <property type="project" value="UniProtKB-SubCell"/>
</dbReference>
<reference evidence="11 12" key="1">
    <citation type="submission" date="2024-05" db="EMBL/GenBank/DDBJ databases">
        <title>De novo assembly of an allotetraploid wild potato.</title>
        <authorList>
            <person name="Hosaka A.J."/>
        </authorList>
    </citation>
    <scope>NUCLEOTIDE SEQUENCE [LARGE SCALE GENOMIC DNA]</scope>
    <source>
        <tissue evidence="11">Young leaves</tissue>
    </source>
</reference>
<evidence type="ECO:0000256" key="8">
    <source>
        <dbReference type="ARBA" id="ARBA00023030"/>
    </source>
</evidence>
<comment type="function">
    <text evidence="9">Promotes plant cell differentiation, organogenesis and somatic embryogenesis as well as cell proliferation.</text>
</comment>
<feature type="transmembrane region" description="Helical" evidence="10">
    <location>
        <begin position="38"/>
        <end position="59"/>
    </location>
</feature>
<evidence type="ECO:0000256" key="9">
    <source>
        <dbReference type="RuleBase" id="RU368031"/>
    </source>
</evidence>
<keyword evidence="10" id="KW-0812">Transmembrane</keyword>
<dbReference type="InterPro" id="IPR009438">
    <property type="entry name" value="Phytosulfokine"/>
</dbReference>
<comment type="PTM">
    <text evidence="9">Sulfation is important for activity and for the binding to a putative membrane receptor.</text>
</comment>
<keyword evidence="3 9" id="KW-0217">Developmental protein</keyword>
<keyword evidence="10" id="KW-1133">Transmembrane helix</keyword>
<organism evidence="11 12">
    <name type="scientific">Solanum stoloniferum</name>
    <dbReference type="NCBI Taxonomy" id="62892"/>
    <lineage>
        <taxon>Eukaryota</taxon>
        <taxon>Viridiplantae</taxon>
        <taxon>Streptophyta</taxon>
        <taxon>Embryophyta</taxon>
        <taxon>Tracheophyta</taxon>
        <taxon>Spermatophyta</taxon>
        <taxon>Magnoliopsida</taxon>
        <taxon>eudicotyledons</taxon>
        <taxon>Gunneridae</taxon>
        <taxon>Pentapetalae</taxon>
        <taxon>asterids</taxon>
        <taxon>lamiids</taxon>
        <taxon>Solanales</taxon>
        <taxon>Solanaceae</taxon>
        <taxon>Solanoideae</taxon>
        <taxon>Solaneae</taxon>
        <taxon>Solanum</taxon>
    </lineage>
</organism>
<evidence type="ECO:0000256" key="5">
    <source>
        <dbReference type="ARBA" id="ARBA00022641"/>
    </source>
</evidence>
<name>A0ABD2R738_9SOLN</name>
<evidence type="ECO:0000313" key="12">
    <source>
        <dbReference type="Proteomes" id="UP001627284"/>
    </source>
</evidence>
<evidence type="ECO:0000256" key="7">
    <source>
        <dbReference type="ARBA" id="ARBA00022782"/>
    </source>
</evidence>
<keyword evidence="5 9" id="KW-0765">Sulfation</keyword>
<gene>
    <name evidence="11" type="ORF">AABB24_035351</name>
</gene>
<accession>A0ABD2R738</accession>
<dbReference type="GO" id="GO:0008083">
    <property type="term" value="F:growth factor activity"/>
    <property type="evidence" value="ECO:0007669"/>
    <property type="project" value="UniProtKB-UniRule"/>
</dbReference>
<dbReference type="GO" id="GO:0030154">
    <property type="term" value="P:cell differentiation"/>
    <property type="evidence" value="ECO:0007669"/>
    <property type="project" value="UniProtKB-UniRule"/>
</dbReference>